<dbReference type="Gene3D" id="3.30.70.870">
    <property type="entry name" value="Elongation Factor G (Translational Gtpase), domain 3"/>
    <property type="match status" value="1"/>
</dbReference>
<dbReference type="PaxDb" id="2903-EOD09232"/>
<dbReference type="SUPFAM" id="SSF52540">
    <property type="entry name" value="P-loop containing nucleoside triphosphate hydrolases"/>
    <property type="match status" value="1"/>
</dbReference>
<keyword evidence="6" id="KW-0496">Mitochondrion</keyword>
<keyword evidence="8" id="KW-0732">Signal</keyword>
<dbReference type="NCBIfam" id="TIGR01393">
    <property type="entry name" value="lepA"/>
    <property type="match status" value="1"/>
</dbReference>
<dbReference type="PANTHER" id="PTHR43512">
    <property type="entry name" value="TRANSLATION FACTOR GUF1-RELATED"/>
    <property type="match status" value="1"/>
</dbReference>
<accession>A0A0D3ID97</accession>
<dbReference type="SUPFAM" id="SSF54980">
    <property type="entry name" value="EF-G C-terminal domain-like"/>
    <property type="match status" value="2"/>
</dbReference>
<dbReference type="OMA" id="HILCQAT"/>
<dbReference type="GO" id="GO:0045727">
    <property type="term" value="P:positive regulation of translation"/>
    <property type="evidence" value="ECO:0007669"/>
    <property type="project" value="UniProtKB-UniRule"/>
</dbReference>
<comment type="subcellular location">
    <subcellularLocation>
        <location evidence="6">Mitochondrion inner membrane</location>
        <topology evidence="6">Peripheral membrane protein</topology>
        <orientation evidence="6">Matrix side</orientation>
    </subcellularLocation>
</comment>
<dbReference type="GO" id="GO:0005525">
    <property type="term" value="F:GTP binding"/>
    <property type="evidence" value="ECO:0007669"/>
    <property type="project" value="UniProtKB-UniRule"/>
</dbReference>
<dbReference type="EnsemblProtists" id="EOD09232">
    <property type="protein sequence ID" value="EOD09232"/>
    <property type="gene ID" value="EMIHUDRAFT_428168"/>
</dbReference>
<dbReference type="eggNOG" id="KOG0462">
    <property type="taxonomic scope" value="Eukaryota"/>
</dbReference>
<reference evidence="10" key="2">
    <citation type="submission" date="2024-10" db="UniProtKB">
        <authorList>
            <consortium name="EnsemblProtists"/>
        </authorList>
    </citation>
    <scope>IDENTIFICATION</scope>
</reference>
<comment type="similarity">
    <text evidence="6">Belongs to the GTP-binding elongation factor family. LepA subfamily.</text>
</comment>
<keyword evidence="11" id="KW-1185">Reference proteome</keyword>
<dbReference type="RefSeq" id="XP_005761661.1">
    <property type="nucleotide sequence ID" value="XM_005761604.1"/>
</dbReference>
<feature type="region of interest" description="Disordered" evidence="7">
    <location>
        <begin position="262"/>
        <end position="283"/>
    </location>
</feature>
<evidence type="ECO:0000256" key="7">
    <source>
        <dbReference type="SAM" id="MobiDB-lite"/>
    </source>
</evidence>
<keyword evidence="6" id="KW-0999">Mitochondrion inner membrane</keyword>
<evidence type="ECO:0000256" key="8">
    <source>
        <dbReference type="SAM" id="SignalP"/>
    </source>
</evidence>
<dbReference type="STRING" id="2903.R1BII7"/>
<dbReference type="Gene3D" id="3.30.70.2570">
    <property type="entry name" value="Elongation factor 4, C-terminal domain"/>
    <property type="match status" value="1"/>
</dbReference>
<evidence type="ECO:0000313" key="10">
    <source>
        <dbReference type="EnsemblProtists" id="EOD09232"/>
    </source>
</evidence>
<evidence type="ECO:0000256" key="4">
    <source>
        <dbReference type="ARBA" id="ARBA00022917"/>
    </source>
</evidence>
<dbReference type="HAMAP" id="MF_00071">
    <property type="entry name" value="LepA"/>
    <property type="match status" value="1"/>
</dbReference>
<keyword evidence="4 6" id="KW-0648">Protein biosynthesis</keyword>
<comment type="catalytic activity">
    <reaction evidence="6">
        <text>GTP + H2O = GDP + phosphate + H(+)</text>
        <dbReference type="Rhea" id="RHEA:19669"/>
        <dbReference type="ChEBI" id="CHEBI:15377"/>
        <dbReference type="ChEBI" id="CHEBI:15378"/>
        <dbReference type="ChEBI" id="CHEBI:37565"/>
        <dbReference type="ChEBI" id="CHEBI:43474"/>
        <dbReference type="ChEBI" id="CHEBI:58189"/>
        <dbReference type="EC" id="3.6.5.n1"/>
    </reaction>
</comment>
<dbReference type="InterPro" id="IPR035654">
    <property type="entry name" value="LepA_IV"/>
</dbReference>
<dbReference type="NCBIfam" id="TIGR00231">
    <property type="entry name" value="small_GTP"/>
    <property type="match status" value="1"/>
</dbReference>
<dbReference type="PANTHER" id="PTHR43512:SF4">
    <property type="entry name" value="TRANSLATION FACTOR GUF1 HOMOLOG, CHLOROPLASTIC"/>
    <property type="match status" value="1"/>
</dbReference>
<dbReference type="InterPro" id="IPR000640">
    <property type="entry name" value="EFG_V-like"/>
</dbReference>
<evidence type="ECO:0000256" key="5">
    <source>
        <dbReference type="ARBA" id="ARBA00023134"/>
    </source>
</evidence>
<protein>
    <recommendedName>
        <fullName evidence="6">Translation factor GUF1 homolog, mitochondrial</fullName>
        <ecNumber evidence="6">3.6.5.n1</ecNumber>
    </recommendedName>
    <alternativeName>
        <fullName evidence="6">Elongation factor 4 homolog</fullName>
        <shortName evidence="6">EF-4</shortName>
    </alternativeName>
    <alternativeName>
        <fullName evidence="6">GTPase GUF1 homolog</fullName>
    </alternativeName>
    <alternativeName>
        <fullName evidence="6">Ribosomal back-translocase</fullName>
    </alternativeName>
</protein>
<dbReference type="AlphaFoldDB" id="A0A0D3ID97"/>
<evidence type="ECO:0000256" key="2">
    <source>
        <dbReference type="ARBA" id="ARBA00022741"/>
    </source>
</evidence>
<comment type="function">
    <text evidence="6">Promotes mitochondrial protein synthesis. May act as a fidelity factor of the translation reaction, by catalyzing a one-codon backward translocation of tRNAs on improperly translocated ribosomes. Binds to mitochondrial ribosomes in a GTP-dependent manner.</text>
</comment>
<dbReference type="InterPro" id="IPR013842">
    <property type="entry name" value="LepA_CTD"/>
</dbReference>
<dbReference type="PROSITE" id="PS00301">
    <property type="entry name" value="G_TR_1"/>
    <property type="match status" value="1"/>
</dbReference>
<dbReference type="CDD" id="cd03699">
    <property type="entry name" value="EF4_II"/>
    <property type="match status" value="1"/>
</dbReference>
<organism evidence="10 11">
    <name type="scientific">Emiliania huxleyi (strain CCMP1516)</name>
    <dbReference type="NCBI Taxonomy" id="280463"/>
    <lineage>
        <taxon>Eukaryota</taxon>
        <taxon>Haptista</taxon>
        <taxon>Haptophyta</taxon>
        <taxon>Prymnesiophyceae</taxon>
        <taxon>Isochrysidales</taxon>
        <taxon>Noelaerhabdaceae</taxon>
        <taxon>Emiliania</taxon>
    </lineage>
</organism>
<dbReference type="FunFam" id="2.40.30.10:FF:000015">
    <property type="entry name" value="Translation factor GUF1, mitochondrial"/>
    <property type="match status" value="1"/>
</dbReference>
<evidence type="ECO:0000256" key="3">
    <source>
        <dbReference type="ARBA" id="ARBA00022801"/>
    </source>
</evidence>
<dbReference type="EC" id="3.6.5.n1" evidence="6"/>
<feature type="chain" id="PRO_5044291016" description="Translation factor GUF1 homolog, mitochondrial" evidence="8">
    <location>
        <begin position="20"/>
        <end position="712"/>
    </location>
</feature>
<dbReference type="SUPFAM" id="SSF50447">
    <property type="entry name" value="Translation proteins"/>
    <property type="match status" value="1"/>
</dbReference>
<dbReference type="Gene3D" id="3.30.70.240">
    <property type="match status" value="1"/>
</dbReference>
<dbReference type="Pfam" id="PF06421">
    <property type="entry name" value="LepA_C"/>
    <property type="match status" value="1"/>
</dbReference>
<dbReference type="InterPro" id="IPR009000">
    <property type="entry name" value="Transl_B-barrel_sf"/>
</dbReference>
<evidence type="ECO:0000313" key="11">
    <source>
        <dbReference type="Proteomes" id="UP000013827"/>
    </source>
</evidence>
<evidence type="ECO:0000256" key="6">
    <source>
        <dbReference type="HAMAP-Rule" id="MF_03137"/>
    </source>
</evidence>
<dbReference type="Gene3D" id="2.40.30.10">
    <property type="entry name" value="Translation factors"/>
    <property type="match status" value="1"/>
</dbReference>
<dbReference type="FunFam" id="3.30.70.2570:FF:000001">
    <property type="entry name" value="Translation factor GUF1, mitochondrial"/>
    <property type="match status" value="1"/>
</dbReference>
<evidence type="ECO:0000259" key="9">
    <source>
        <dbReference type="PROSITE" id="PS51722"/>
    </source>
</evidence>
<dbReference type="GO" id="GO:0006412">
    <property type="term" value="P:translation"/>
    <property type="evidence" value="ECO:0007669"/>
    <property type="project" value="UniProtKB-KW"/>
</dbReference>
<feature type="domain" description="Tr-type G" evidence="9">
    <location>
        <begin position="67"/>
        <end position="282"/>
    </location>
</feature>
<dbReference type="GO" id="GO:0043022">
    <property type="term" value="F:ribosome binding"/>
    <property type="evidence" value="ECO:0007669"/>
    <property type="project" value="UniProtKB-UniRule"/>
</dbReference>
<proteinExistence type="inferred from homology"/>
<keyword evidence="6" id="KW-0472">Membrane</keyword>
<dbReference type="CDD" id="cd03709">
    <property type="entry name" value="lepA_C"/>
    <property type="match status" value="1"/>
</dbReference>
<dbReference type="Pfam" id="PF00009">
    <property type="entry name" value="GTP_EFTU"/>
    <property type="match status" value="1"/>
</dbReference>
<dbReference type="PROSITE" id="PS51722">
    <property type="entry name" value="G_TR_2"/>
    <property type="match status" value="1"/>
</dbReference>
<feature type="signal peptide" evidence="8">
    <location>
        <begin position="1"/>
        <end position="19"/>
    </location>
</feature>
<keyword evidence="3 6" id="KW-0378">Hydrolase</keyword>
<feature type="binding site" evidence="6">
    <location>
        <begin position="76"/>
        <end position="83"/>
    </location>
    <ligand>
        <name>GTP</name>
        <dbReference type="ChEBI" id="CHEBI:37565"/>
    </ligand>
</feature>
<dbReference type="CDD" id="cd01890">
    <property type="entry name" value="LepA"/>
    <property type="match status" value="1"/>
</dbReference>
<comment type="similarity">
    <text evidence="1">Belongs to the TRAFAC class translation factor GTPase superfamily. Classic translation factor GTPase family. LepA subfamily.</text>
</comment>
<dbReference type="InterPro" id="IPR035647">
    <property type="entry name" value="EFG_III/V"/>
</dbReference>
<dbReference type="InterPro" id="IPR027417">
    <property type="entry name" value="P-loop_NTPase"/>
</dbReference>
<dbReference type="Proteomes" id="UP000013827">
    <property type="component" value="Unassembled WGS sequence"/>
</dbReference>
<dbReference type="GO" id="GO:0005743">
    <property type="term" value="C:mitochondrial inner membrane"/>
    <property type="evidence" value="ECO:0007669"/>
    <property type="project" value="UniProtKB-SubCell"/>
</dbReference>
<feature type="binding site" evidence="6">
    <location>
        <begin position="142"/>
        <end position="146"/>
    </location>
    <ligand>
        <name>GTP</name>
        <dbReference type="ChEBI" id="CHEBI:37565"/>
    </ligand>
</feature>
<dbReference type="InterPro" id="IPR000795">
    <property type="entry name" value="T_Tr_GTP-bd_dom"/>
</dbReference>
<name>A0A0D3ID97_EMIH1</name>
<dbReference type="GO" id="GO:0003924">
    <property type="term" value="F:GTPase activity"/>
    <property type="evidence" value="ECO:0007669"/>
    <property type="project" value="UniProtKB-UniRule"/>
</dbReference>
<dbReference type="InterPro" id="IPR031157">
    <property type="entry name" value="G_TR_CS"/>
</dbReference>
<feature type="binding site" evidence="6">
    <location>
        <begin position="213"/>
        <end position="216"/>
    </location>
    <ligand>
        <name>GTP</name>
        <dbReference type="ChEBI" id="CHEBI:37565"/>
    </ligand>
</feature>
<dbReference type="HOGENOM" id="CLU_009995_3_3_1"/>
<dbReference type="GO" id="GO:0005759">
    <property type="term" value="C:mitochondrial matrix"/>
    <property type="evidence" value="ECO:0007669"/>
    <property type="project" value="UniProtKB-UniRule"/>
</dbReference>
<dbReference type="InterPro" id="IPR005225">
    <property type="entry name" value="Small_GTP-bd"/>
</dbReference>
<dbReference type="InterPro" id="IPR038363">
    <property type="entry name" value="LepA_C_sf"/>
</dbReference>
<dbReference type="KEGG" id="ehx:EMIHUDRAFT_428168"/>
<dbReference type="PRINTS" id="PR00315">
    <property type="entry name" value="ELONGATNFCT"/>
</dbReference>
<dbReference type="Gene3D" id="3.40.50.300">
    <property type="entry name" value="P-loop containing nucleotide triphosphate hydrolases"/>
    <property type="match status" value="1"/>
</dbReference>
<dbReference type="InterPro" id="IPR006297">
    <property type="entry name" value="EF-4"/>
</dbReference>
<keyword evidence="2 6" id="KW-0547">Nucleotide-binding</keyword>
<evidence type="ECO:0000256" key="1">
    <source>
        <dbReference type="ARBA" id="ARBA00005454"/>
    </source>
</evidence>
<dbReference type="GeneID" id="17255373"/>
<keyword evidence="5 6" id="KW-0342">GTP-binding</keyword>
<reference evidence="11" key="1">
    <citation type="journal article" date="2013" name="Nature">
        <title>Pan genome of the phytoplankton Emiliania underpins its global distribution.</title>
        <authorList>
            <person name="Read B.A."/>
            <person name="Kegel J."/>
            <person name="Klute M.J."/>
            <person name="Kuo A."/>
            <person name="Lefebvre S.C."/>
            <person name="Maumus F."/>
            <person name="Mayer C."/>
            <person name="Miller J."/>
            <person name="Monier A."/>
            <person name="Salamov A."/>
            <person name="Young J."/>
            <person name="Aguilar M."/>
            <person name="Claverie J.M."/>
            <person name="Frickenhaus S."/>
            <person name="Gonzalez K."/>
            <person name="Herman E.K."/>
            <person name="Lin Y.C."/>
            <person name="Napier J."/>
            <person name="Ogata H."/>
            <person name="Sarno A.F."/>
            <person name="Shmutz J."/>
            <person name="Schroeder D."/>
            <person name="de Vargas C."/>
            <person name="Verret F."/>
            <person name="von Dassow P."/>
            <person name="Valentin K."/>
            <person name="Van de Peer Y."/>
            <person name="Wheeler G."/>
            <person name="Dacks J.B."/>
            <person name="Delwiche C.F."/>
            <person name="Dyhrman S.T."/>
            <person name="Glockner G."/>
            <person name="John U."/>
            <person name="Richards T."/>
            <person name="Worden A.Z."/>
            <person name="Zhang X."/>
            <person name="Grigoriev I.V."/>
            <person name="Allen A.E."/>
            <person name="Bidle K."/>
            <person name="Borodovsky M."/>
            <person name="Bowler C."/>
            <person name="Brownlee C."/>
            <person name="Cock J.M."/>
            <person name="Elias M."/>
            <person name="Gladyshev V.N."/>
            <person name="Groth M."/>
            <person name="Guda C."/>
            <person name="Hadaegh A."/>
            <person name="Iglesias-Rodriguez M.D."/>
            <person name="Jenkins J."/>
            <person name="Jones B.M."/>
            <person name="Lawson T."/>
            <person name="Leese F."/>
            <person name="Lindquist E."/>
            <person name="Lobanov A."/>
            <person name="Lomsadze A."/>
            <person name="Malik S.B."/>
            <person name="Marsh M.E."/>
            <person name="Mackinder L."/>
            <person name="Mock T."/>
            <person name="Mueller-Roeber B."/>
            <person name="Pagarete A."/>
            <person name="Parker M."/>
            <person name="Probert I."/>
            <person name="Quesneville H."/>
            <person name="Raines C."/>
            <person name="Rensing S.A."/>
            <person name="Riano-Pachon D.M."/>
            <person name="Richier S."/>
            <person name="Rokitta S."/>
            <person name="Shiraiwa Y."/>
            <person name="Soanes D.M."/>
            <person name="van der Giezen M."/>
            <person name="Wahlund T.M."/>
            <person name="Williams B."/>
            <person name="Wilson W."/>
            <person name="Wolfe G."/>
            <person name="Wurch L.L."/>
        </authorList>
    </citation>
    <scope>NUCLEOTIDE SEQUENCE</scope>
</reference>
<dbReference type="Pfam" id="PF00679">
    <property type="entry name" value="EFG_C"/>
    <property type="match status" value="1"/>
</dbReference>
<sequence length="712" mass="77925">MYVLSPLLAALSFLPVGPAAAPALQSRPQPFGVAAAAAAASPCSRRRARQPRAAAAAADDGDYYDPSKIRNFCIIAHIDHGKSTLADRLLETTRSVAAREMKAQLLDSMDIERERGITIKLQAARMDYFASDGERYILNLIDTPGHVDFAYEVSRSLQAHGEIWGDACEGALLVVDASQGVEAQTIANHASRINRQVYRRVLGQDLEILPVLNKIDLPGADADKVAGEVEDVIGLDCSEAIAASAKQGIGIEVSPWSGQAVRGGQARSMTSAPPLPPSLRPSSRRRHLPLRALVFDSYYDAYRGVIVFIRVVDGKTLGELRKGDRIQIQFSASGAKYEALEVGVLTPGVGAGQQSRPVLRAGEVGYVHGAIKSVDDARVGDTITISAYKDGSAPPPTEALPGYREPVPMVYCGLFPTETTQYQLLRDSLEKLKLNDAALVWEPETSSAMGFGFRACCHGDHWQERLEREYDLDLIVTAPSVVYEVELNDGTVERVDSPAKLCDADKRSCISEPYVKMELFAPKEYSGTLMELAQQRRGERGEYRDMKFIGPERVAITYDLPLAEVITDFFDQMKSRSKGYASMEYQITENRPNDLVRLDILIAQEPAPPLSTIVHRDAAHSIGKKLTRTLKDLIPRQQFKVALQAAIGQKIVASSAISAMRKDVLAKCYGGDISRKKKLLNKQAKGKKRMKAIGKVNVPQEAFMAVLSLKDD</sequence>